<gene>
    <name evidence="2" type="ORF">KC19_11G130700</name>
</gene>
<feature type="compositionally biased region" description="Basic and acidic residues" evidence="1">
    <location>
        <begin position="133"/>
        <end position="153"/>
    </location>
</feature>
<feature type="compositionally biased region" description="Polar residues" evidence="1">
    <location>
        <begin position="154"/>
        <end position="172"/>
    </location>
</feature>
<proteinExistence type="predicted"/>
<evidence type="ECO:0000256" key="1">
    <source>
        <dbReference type="SAM" id="MobiDB-lite"/>
    </source>
</evidence>
<dbReference type="Proteomes" id="UP000822688">
    <property type="component" value="Chromosome 11"/>
</dbReference>
<reference evidence="2 3" key="1">
    <citation type="submission" date="2020-06" db="EMBL/GenBank/DDBJ databases">
        <title>WGS assembly of Ceratodon purpureus strain R40.</title>
        <authorList>
            <person name="Carey S.B."/>
            <person name="Jenkins J."/>
            <person name="Shu S."/>
            <person name="Lovell J.T."/>
            <person name="Sreedasyam A."/>
            <person name="Maumus F."/>
            <person name="Tiley G.P."/>
            <person name="Fernandez-Pozo N."/>
            <person name="Barry K."/>
            <person name="Chen C."/>
            <person name="Wang M."/>
            <person name="Lipzen A."/>
            <person name="Daum C."/>
            <person name="Saski C.A."/>
            <person name="Payton A.C."/>
            <person name="Mcbreen J.C."/>
            <person name="Conrad R.E."/>
            <person name="Kollar L.M."/>
            <person name="Olsson S."/>
            <person name="Huttunen S."/>
            <person name="Landis J.B."/>
            <person name="Wickett N.J."/>
            <person name="Johnson M.G."/>
            <person name="Rensing S.A."/>
            <person name="Grimwood J."/>
            <person name="Schmutz J."/>
            <person name="Mcdaniel S.F."/>
        </authorList>
    </citation>
    <scope>NUCLEOTIDE SEQUENCE [LARGE SCALE GENOMIC DNA]</scope>
    <source>
        <strain evidence="2 3">R40</strain>
    </source>
</reference>
<feature type="compositionally biased region" description="Basic residues" evidence="1">
    <location>
        <begin position="104"/>
        <end position="121"/>
    </location>
</feature>
<name>A0A8T0GEJ5_CERPU</name>
<evidence type="ECO:0000313" key="2">
    <source>
        <dbReference type="EMBL" id="KAG0557443.1"/>
    </source>
</evidence>
<feature type="region of interest" description="Disordered" evidence="1">
    <location>
        <begin position="93"/>
        <end position="237"/>
    </location>
</feature>
<accession>A0A8T0GEJ5</accession>
<evidence type="ECO:0000313" key="3">
    <source>
        <dbReference type="Proteomes" id="UP000822688"/>
    </source>
</evidence>
<dbReference type="EMBL" id="CM026432">
    <property type="protein sequence ID" value="KAG0557443.1"/>
    <property type="molecule type" value="Genomic_DNA"/>
</dbReference>
<comment type="caution">
    <text evidence="2">The sequence shown here is derived from an EMBL/GenBank/DDBJ whole genome shotgun (WGS) entry which is preliminary data.</text>
</comment>
<sequence length="281" mass="32331">MIVDQLGSEPWHSTRATAFRTPCLFLSGGTARTLVCPLSILLLHLLCQLCGLRLLSPGSPLLCLLRLLRVHRPVHLDVFIVIVQVAAVHADPQRQHHHLDDTRHKHHRAQHPQERRRHARVIKWLVKRAPNLRRPEEDGERRRKQSDHGERQQHQLQSEAPASRARAQTYQPRSDRERAGDHNQPCRPARLVLDNEQQHNRRNSSGKNKQVQDQEQRRRAHGNVPLEASSGHGCSPSTQYIRVEARGRREVPGRGMGRWRCGRRVTGLRVASEARLQQRLS</sequence>
<dbReference type="AlphaFoldDB" id="A0A8T0GEJ5"/>
<feature type="compositionally biased region" description="Basic and acidic residues" evidence="1">
    <location>
        <begin position="93"/>
        <end position="103"/>
    </location>
</feature>
<organism evidence="2 3">
    <name type="scientific">Ceratodon purpureus</name>
    <name type="common">Fire moss</name>
    <name type="synonym">Dicranum purpureum</name>
    <dbReference type="NCBI Taxonomy" id="3225"/>
    <lineage>
        <taxon>Eukaryota</taxon>
        <taxon>Viridiplantae</taxon>
        <taxon>Streptophyta</taxon>
        <taxon>Embryophyta</taxon>
        <taxon>Bryophyta</taxon>
        <taxon>Bryophytina</taxon>
        <taxon>Bryopsida</taxon>
        <taxon>Dicranidae</taxon>
        <taxon>Pseudoditrichales</taxon>
        <taxon>Ditrichaceae</taxon>
        <taxon>Ceratodon</taxon>
    </lineage>
</organism>
<keyword evidence="3" id="KW-1185">Reference proteome</keyword>
<protein>
    <submittedName>
        <fullName evidence="2">Uncharacterized protein</fullName>
    </submittedName>
</protein>